<dbReference type="PANTHER" id="PTHR11537">
    <property type="entry name" value="VOLTAGE-GATED POTASSIUM CHANNEL"/>
    <property type="match status" value="1"/>
</dbReference>
<dbReference type="InterPro" id="IPR013099">
    <property type="entry name" value="K_chnl_dom"/>
</dbReference>
<feature type="domain" description="Potassium channel" evidence="10">
    <location>
        <begin position="247"/>
        <end position="300"/>
    </location>
</feature>
<evidence type="ECO:0000313" key="12">
    <source>
        <dbReference type="Proteomes" id="UP001164481"/>
    </source>
</evidence>
<feature type="transmembrane region" description="Helical" evidence="9">
    <location>
        <begin position="160"/>
        <end position="178"/>
    </location>
</feature>
<protein>
    <submittedName>
        <fullName evidence="11">Potassium channel family protein</fullName>
    </submittedName>
</protein>
<proteinExistence type="predicted"/>
<feature type="transmembrane region" description="Helical" evidence="9">
    <location>
        <begin position="75"/>
        <end position="93"/>
    </location>
</feature>
<feature type="region of interest" description="Disordered" evidence="8">
    <location>
        <begin position="335"/>
        <end position="357"/>
    </location>
</feature>
<keyword evidence="6 9" id="KW-0472">Membrane</keyword>
<dbReference type="RefSeq" id="WP_109536964.1">
    <property type="nucleotide sequence ID" value="NZ_CP012624.1"/>
</dbReference>
<dbReference type="EMBL" id="CP107525">
    <property type="protein sequence ID" value="UZW64608.1"/>
    <property type="molecule type" value="Genomic_DNA"/>
</dbReference>
<feature type="transmembrane region" description="Helical" evidence="9">
    <location>
        <begin position="187"/>
        <end position="207"/>
    </location>
</feature>
<dbReference type="Gene3D" id="1.10.287.70">
    <property type="match status" value="1"/>
</dbReference>
<dbReference type="GO" id="GO:0008076">
    <property type="term" value="C:voltage-gated potassium channel complex"/>
    <property type="evidence" value="ECO:0007669"/>
    <property type="project" value="InterPro"/>
</dbReference>
<evidence type="ECO:0000256" key="4">
    <source>
        <dbReference type="ARBA" id="ARBA00022989"/>
    </source>
</evidence>
<feature type="transmembrane region" description="Helical" evidence="9">
    <location>
        <begin position="280"/>
        <end position="308"/>
    </location>
</feature>
<reference evidence="11" key="2">
    <citation type="submission" date="2022-11" db="EMBL/GenBank/DDBJ databases">
        <title>complete genomes of mycoplasma synoviae ZX313 strain and SD2 strain.</title>
        <authorList>
            <person name="Zhong Q."/>
        </authorList>
    </citation>
    <scope>NUCLEOTIDE SEQUENCE</scope>
    <source>
        <strain evidence="11">SD2</strain>
    </source>
</reference>
<keyword evidence="7 11" id="KW-0407">Ion channel</keyword>
<dbReference type="SUPFAM" id="SSF81324">
    <property type="entry name" value="Voltage-gated potassium channels"/>
    <property type="match status" value="1"/>
</dbReference>
<evidence type="ECO:0000256" key="7">
    <source>
        <dbReference type="ARBA" id="ARBA00023303"/>
    </source>
</evidence>
<dbReference type="InterPro" id="IPR028325">
    <property type="entry name" value="VG_K_chnl"/>
</dbReference>
<feature type="transmembrane region" description="Helical" evidence="9">
    <location>
        <begin position="114"/>
        <end position="140"/>
    </location>
</feature>
<keyword evidence="4 9" id="KW-1133">Transmembrane helix</keyword>
<feature type="transmembrane region" description="Helical" evidence="9">
    <location>
        <begin position="46"/>
        <end position="63"/>
    </location>
</feature>
<dbReference type="Pfam" id="PF07885">
    <property type="entry name" value="Ion_trans_2"/>
    <property type="match status" value="1"/>
</dbReference>
<evidence type="ECO:0000256" key="1">
    <source>
        <dbReference type="ARBA" id="ARBA00004141"/>
    </source>
</evidence>
<feature type="compositionally biased region" description="Basic and acidic residues" evidence="8">
    <location>
        <begin position="335"/>
        <end position="351"/>
    </location>
</feature>
<keyword evidence="5" id="KW-0406">Ion transport</keyword>
<gene>
    <name evidence="11" type="ORF">OIE46_00750</name>
</gene>
<keyword evidence="3 9" id="KW-0812">Transmembrane</keyword>
<dbReference type="AlphaFoldDB" id="A0AAQ2TCH8"/>
<comment type="subcellular location">
    <subcellularLocation>
        <location evidence="1">Membrane</location>
        <topology evidence="1">Multi-pass membrane protein</topology>
    </subcellularLocation>
</comment>
<reference evidence="11" key="1">
    <citation type="submission" date="2022-10" db="EMBL/GenBank/DDBJ databases">
        <authorList>
            <person name="Wei X."/>
        </authorList>
    </citation>
    <scope>NUCLEOTIDE SEQUENCE</scope>
    <source>
        <strain evidence="11">SD2</strain>
    </source>
</reference>
<accession>A0AAQ2TCH8</accession>
<dbReference type="GO" id="GO:0005249">
    <property type="term" value="F:voltage-gated potassium channel activity"/>
    <property type="evidence" value="ECO:0007669"/>
    <property type="project" value="InterPro"/>
</dbReference>
<name>A0AAQ2TCH8_MYCSY</name>
<organism evidence="11 12">
    <name type="scientific">Mycoplasmopsis synoviae</name>
    <name type="common">Mycoplasma synoviae</name>
    <dbReference type="NCBI Taxonomy" id="2109"/>
    <lineage>
        <taxon>Bacteria</taxon>
        <taxon>Bacillati</taxon>
        <taxon>Mycoplasmatota</taxon>
        <taxon>Mycoplasmoidales</taxon>
        <taxon>Metamycoplasmataceae</taxon>
        <taxon>Mycoplasmopsis</taxon>
    </lineage>
</organism>
<evidence type="ECO:0000256" key="8">
    <source>
        <dbReference type="SAM" id="MobiDB-lite"/>
    </source>
</evidence>
<evidence type="ECO:0000256" key="9">
    <source>
        <dbReference type="SAM" id="Phobius"/>
    </source>
</evidence>
<evidence type="ECO:0000313" key="11">
    <source>
        <dbReference type="EMBL" id="UZW64608.1"/>
    </source>
</evidence>
<evidence type="ECO:0000259" key="10">
    <source>
        <dbReference type="Pfam" id="PF07885"/>
    </source>
</evidence>
<sequence length="357" mass="41102">MFLLKYIKNNKALIFKNLSIIVWSDSIVNGLEKRVTDQRIRFLRKLYAFVIVFISLSSFLTFINPNDNFRTAFNAVIAITQVVSFFVFLFDYASHWVTFYTRKNTQNWSRLKTLLRYPISFPGIVILICLLSSLNVLQILNNSIEIPPYLNFFKSLNFAKIFRILFCLKLIAGIAYIFDAFKEQKKVLLYLFWLSIIFILLFGLVILNNEVQELNLAQMNWLKENNIDPSDTAKYLNDPSYKALSNGYITNFFDAIYFMTITLTTIGYGDLTPHSPVSKFVVMLAAILGVAIIAIPSGVIAGSFLNLLQSHFKDKKKEKQETKKQALKDKEALEAKATKAEKNTEETHLDENNLWLS</sequence>
<dbReference type="Proteomes" id="UP001164481">
    <property type="component" value="Chromosome"/>
</dbReference>
<dbReference type="GO" id="GO:0001508">
    <property type="term" value="P:action potential"/>
    <property type="evidence" value="ECO:0007669"/>
    <property type="project" value="TreeGrafter"/>
</dbReference>
<dbReference type="PANTHER" id="PTHR11537:SF254">
    <property type="entry name" value="POTASSIUM VOLTAGE-GATED CHANNEL PROTEIN SHAB"/>
    <property type="match status" value="1"/>
</dbReference>
<evidence type="ECO:0000256" key="3">
    <source>
        <dbReference type="ARBA" id="ARBA00022692"/>
    </source>
</evidence>
<evidence type="ECO:0000256" key="5">
    <source>
        <dbReference type="ARBA" id="ARBA00023065"/>
    </source>
</evidence>
<evidence type="ECO:0000256" key="2">
    <source>
        <dbReference type="ARBA" id="ARBA00022448"/>
    </source>
</evidence>
<evidence type="ECO:0000256" key="6">
    <source>
        <dbReference type="ARBA" id="ARBA00023136"/>
    </source>
</evidence>
<keyword evidence="2" id="KW-0813">Transport</keyword>